<evidence type="ECO:0000313" key="1">
    <source>
        <dbReference type="EMBL" id="GEL47428.1"/>
    </source>
</evidence>
<dbReference type="AlphaFoldDB" id="A0A511FHY4"/>
<evidence type="ECO:0008006" key="5">
    <source>
        <dbReference type="Google" id="ProtNLM"/>
    </source>
</evidence>
<dbReference type="Gene3D" id="2.30.130.30">
    <property type="entry name" value="Hypothetical protein"/>
    <property type="match status" value="1"/>
</dbReference>
<dbReference type="Proteomes" id="UP000564629">
    <property type="component" value="Unassembled WGS sequence"/>
</dbReference>
<evidence type="ECO:0000313" key="3">
    <source>
        <dbReference type="Proteomes" id="UP000321723"/>
    </source>
</evidence>
<gene>
    <name evidence="1" type="ORF">CHO01_25440</name>
    <name evidence="2" type="ORF">HNR08_001247</name>
</gene>
<accession>A0A511FHY4</accession>
<dbReference type="InterPro" id="IPR015947">
    <property type="entry name" value="PUA-like_sf"/>
</dbReference>
<organism evidence="1 3">
    <name type="scientific">Cellulomonas hominis</name>
    <dbReference type="NCBI Taxonomy" id="156981"/>
    <lineage>
        <taxon>Bacteria</taxon>
        <taxon>Bacillati</taxon>
        <taxon>Actinomycetota</taxon>
        <taxon>Actinomycetes</taxon>
        <taxon>Micrococcales</taxon>
        <taxon>Cellulomonadaceae</taxon>
        <taxon>Cellulomonas</taxon>
    </lineage>
</organism>
<name>A0A511FHY4_9CELL</name>
<keyword evidence="3" id="KW-1185">Reference proteome</keyword>
<proteinExistence type="predicted"/>
<dbReference type="SUPFAM" id="SSF88697">
    <property type="entry name" value="PUA domain-like"/>
    <property type="match status" value="1"/>
</dbReference>
<reference evidence="1 3" key="1">
    <citation type="submission" date="2019-07" db="EMBL/GenBank/DDBJ databases">
        <title>Whole genome shotgun sequence of Cellulomonas hominis NBRC 16055.</title>
        <authorList>
            <person name="Hosoyama A."/>
            <person name="Uohara A."/>
            <person name="Ohji S."/>
            <person name="Ichikawa N."/>
        </authorList>
    </citation>
    <scope>NUCLEOTIDE SEQUENCE [LARGE SCALE GENOMIC DNA]</scope>
    <source>
        <strain evidence="1 3">NBRC 16055</strain>
    </source>
</reference>
<dbReference type="RefSeq" id="WP_183834872.1">
    <property type="nucleotide sequence ID" value="NZ_BJVQ01000037.1"/>
</dbReference>
<sequence>MRVLTVRQPWAWAIIHAGKDVENRVQTLGPYRGPVAIHAGLGEVDRNNDASRALRAAHGTEAPTQLHFGAVIGVVDLTDVHHDNTVRGASLHCCSDSDWHGRDPRCPGMCSPWAMADHHHLVLANPRPLARPIPHRGGLGLRRAPADLVAAITEQLGAVA</sequence>
<reference evidence="2 4" key="2">
    <citation type="submission" date="2020-08" db="EMBL/GenBank/DDBJ databases">
        <title>Sequencing the genomes of 1000 actinobacteria strains.</title>
        <authorList>
            <person name="Klenk H.-P."/>
        </authorList>
    </citation>
    <scope>NUCLEOTIDE SEQUENCE [LARGE SCALE GENOMIC DNA]</scope>
    <source>
        <strain evidence="2 4">DSM 9581</strain>
    </source>
</reference>
<protein>
    <recommendedName>
        <fullName evidence="5">ASCH domain-containing protein</fullName>
    </recommendedName>
</protein>
<comment type="caution">
    <text evidence="1">The sequence shown here is derived from an EMBL/GenBank/DDBJ whole genome shotgun (WGS) entry which is preliminary data.</text>
</comment>
<evidence type="ECO:0000313" key="4">
    <source>
        <dbReference type="Proteomes" id="UP000564629"/>
    </source>
</evidence>
<dbReference type="EMBL" id="JACHDN010000001">
    <property type="protein sequence ID" value="MBB5472511.1"/>
    <property type="molecule type" value="Genomic_DNA"/>
</dbReference>
<dbReference type="EMBL" id="BJVQ01000037">
    <property type="protein sequence ID" value="GEL47428.1"/>
    <property type="molecule type" value="Genomic_DNA"/>
</dbReference>
<evidence type="ECO:0000313" key="2">
    <source>
        <dbReference type="EMBL" id="MBB5472511.1"/>
    </source>
</evidence>
<dbReference type="Proteomes" id="UP000321723">
    <property type="component" value="Unassembled WGS sequence"/>
</dbReference>